<dbReference type="AlphaFoldDB" id="A0A0K1Q7V1"/>
<dbReference type="SUPFAM" id="SSF46626">
    <property type="entry name" value="Cytochrome c"/>
    <property type="match status" value="1"/>
</dbReference>
<organism evidence="1 2">
    <name type="scientific">Labilithrix luteola</name>
    <dbReference type="NCBI Taxonomy" id="1391654"/>
    <lineage>
        <taxon>Bacteria</taxon>
        <taxon>Pseudomonadati</taxon>
        <taxon>Myxococcota</taxon>
        <taxon>Polyangia</taxon>
        <taxon>Polyangiales</taxon>
        <taxon>Labilitrichaceae</taxon>
        <taxon>Labilithrix</taxon>
    </lineage>
</organism>
<protein>
    <recommendedName>
        <fullName evidence="3">Cytochrome c domain-containing protein</fullName>
    </recommendedName>
</protein>
<dbReference type="Proteomes" id="UP000064967">
    <property type="component" value="Chromosome"/>
</dbReference>
<proteinExistence type="predicted"/>
<evidence type="ECO:0000313" key="2">
    <source>
        <dbReference type="Proteomes" id="UP000064967"/>
    </source>
</evidence>
<evidence type="ECO:0008006" key="3">
    <source>
        <dbReference type="Google" id="ProtNLM"/>
    </source>
</evidence>
<evidence type="ECO:0000313" key="1">
    <source>
        <dbReference type="EMBL" id="AKV01896.1"/>
    </source>
</evidence>
<name>A0A0K1Q7V1_9BACT</name>
<reference evidence="1 2" key="1">
    <citation type="submission" date="2015-08" db="EMBL/GenBank/DDBJ databases">
        <authorList>
            <person name="Babu N.S."/>
            <person name="Beckwith C.J."/>
            <person name="Beseler K.G."/>
            <person name="Brison A."/>
            <person name="Carone J.V."/>
            <person name="Caskin T.P."/>
            <person name="Diamond M."/>
            <person name="Durham M.E."/>
            <person name="Foxe J.M."/>
            <person name="Go M."/>
            <person name="Henderson B.A."/>
            <person name="Jones I.B."/>
            <person name="McGettigan J.A."/>
            <person name="Micheletti S.J."/>
            <person name="Nasrallah M.E."/>
            <person name="Ortiz D."/>
            <person name="Piller C.R."/>
            <person name="Privatt S.R."/>
            <person name="Schneider S.L."/>
            <person name="Sharp S."/>
            <person name="Smith T.C."/>
            <person name="Stanton J.D."/>
            <person name="Ullery H.E."/>
            <person name="Wilson R.J."/>
            <person name="Serrano M.G."/>
            <person name="Buck G."/>
            <person name="Lee V."/>
            <person name="Wang Y."/>
            <person name="Carvalho R."/>
            <person name="Voegtly L."/>
            <person name="Shi R."/>
            <person name="Duckworth R."/>
            <person name="Johnson A."/>
            <person name="Loviza R."/>
            <person name="Walstead R."/>
            <person name="Shah Z."/>
            <person name="Kiflezghi M."/>
            <person name="Wade K."/>
            <person name="Ball S.L."/>
            <person name="Bradley K.W."/>
            <person name="Asai D.J."/>
            <person name="Bowman C.A."/>
            <person name="Russell D.A."/>
            <person name="Pope W.H."/>
            <person name="Jacobs-Sera D."/>
            <person name="Hendrix R.W."/>
            <person name="Hatfull G.F."/>
        </authorList>
    </citation>
    <scope>NUCLEOTIDE SEQUENCE [LARGE SCALE GENOMIC DNA]</scope>
    <source>
        <strain evidence="1 2">DSM 27648</strain>
    </source>
</reference>
<dbReference type="RefSeq" id="WP_146652907.1">
    <property type="nucleotide sequence ID" value="NZ_CP012333.1"/>
</dbReference>
<dbReference type="OrthoDB" id="9805202at2"/>
<keyword evidence="2" id="KW-1185">Reference proteome</keyword>
<dbReference type="GO" id="GO:0020037">
    <property type="term" value="F:heme binding"/>
    <property type="evidence" value="ECO:0007669"/>
    <property type="project" value="InterPro"/>
</dbReference>
<dbReference type="InterPro" id="IPR036909">
    <property type="entry name" value="Cyt_c-like_dom_sf"/>
</dbReference>
<accession>A0A0K1Q7V1</accession>
<gene>
    <name evidence="1" type="ORF">AKJ09_08559</name>
</gene>
<dbReference type="KEGG" id="llu:AKJ09_08559"/>
<dbReference type="EMBL" id="CP012333">
    <property type="protein sequence ID" value="AKV01896.1"/>
    <property type="molecule type" value="Genomic_DNA"/>
</dbReference>
<dbReference type="GO" id="GO:0009055">
    <property type="term" value="F:electron transfer activity"/>
    <property type="evidence" value="ECO:0007669"/>
    <property type="project" value="InterPro"/>
</dbReference>
<sequence length="117" mass="12974">MLLDVWARGLFGHAGQWPSLEVLATPPAERPRAFVVDPDGLYDLDRVGVRYEAVTLVEGAPYHVVQGRLALRPLQRGEYLYDGQKPGYRPDGHAFLADLPPADRTAVIEYLKTLSSS</sequence>